<dbReference type="Pfam" id="PF13361">
    <property type="entry name" value="UvrD_C"/>
    <property type="match status" value="1"/>
</dbReference>
<dbReference type="InterPro" id="IPR014016">
    <property type="entry name" value="UvrD-like_ATP-bd"/>
</dbReference>
<accession>A0A3B0FMJ5</accession>
<comment type="catalytic activity">
    <reaction evidence="8">
        <text>ATP + H2O = ADP + phosphate + H(+)</text>
        <dbReference type="Rhea" id="RHEA:13065"/>
        <dbReference type="ChEBI" id="CHEBI:15377"/>
        <dbReference type="ChEBI" id="CHEBI:15378"/>
        <dbReference type="ChEBI" id="CHEBI:30616"/>
        <dbReference type="ChEBI" id="CHEBI:43474"/>
        <dbReference type="ChEBI" id="CHEBI:456216"/>
        <dbReference type="EC" id="5.6.2.4"/>
    </reaction>
</comment>
<feature type="domain" description="UvrD-like helicase ATP-binding" evidence="11">
    <location>
        <begin position="255"/>
        <end position="584"/>
    </location>
</feature>
<evidence type="ECO:0000256" key="2">
    <source>
        <dbReference type="ARBA" id="ARBA00022801"/>
    </source>
</evidence>
<keyword evidence="5" id="KW-0413">Isomerase</keyword>
<protein>
    <recommendedName>
        <fullName evidence="7">DNA 3'-5' helicase</fullName>
        <ecNumber evidence="7">5.6.2.4</ecNumber>
    </recommendedName>
</protein>
<proteinExistence type="predicted"/>
<dbReference type="InterPro" id="IPR027417">
    <property type="entry name" value="P-loop_NTPase"/>
</dbReference>
<dbReference type="InterPro" id="IPR014017">
    <property type="entry name" value="DNA_helicase_UvrD-like_C"/>
</dbReference>
<dbReference type="PANTHER" id="PTHR11070">
    <property type="entry name" value="UVRD / RECB / PCRA DNA HELICASE FAMILY MEMBER"/>
    <property type="match status" value="1"/>
</dbReference>
<evidence type="ECO:0000256" key="5">
    <source>
        <dbReference type="ARBA" id="ARBA00023235"/>
    </source>
</evidence>
<dbReference type="AlphaFoldDB" id="A0A3B0FMJ5"/>
<evidence type="ECO:0000256" key="8">
    <source>
        <dbReference type="ARBA" id="ARBA00048988"/>
    </source>
</evidence>
<dbReference type="GO" id="GO:0043138">
    <property type="term" value="F:3'-5' DNA helicase activity"/>
    <property type="evidence" value="ECO:0007669"/>
    <property type="project" value="UniProtKB-EC"/>
</dbReference>
<dbReference type="RefSeq" id="WP_120691792.1">
    <property type="nucleotide sequence ID" value="NZ_RBNH01000003.1"/>
</dbReference>
<keyword evidence="2 9" id="KW-0378">Hydrolase</keyword>
<dbReference type="GO" id="GO:0016887">
    <property type="term" value="F:ATP hydrolysis activity"/>
    <property type="evidence" value="ECO:0007669"/>
    <property type="project" value="RHEA"/>
</dbReference>
<dbReference type="GO" id="GO:0005524">
    <property type="term" value="F:ATP binding"/>
    <property type="evidence" value="ECO:0007669"/>
    <property type="project" value="UniProtKB-UniRule"/>
</dbReference>
<comment type="caution">
    <text evidence="12">The sequence shown here is derived from an EMBL/GenBank/DDBJ whole genome shotgun (WGS) entry which is preliminary data.</text>
</comment>
<comment type="catalytic activity">
    <reaction evidence="6">
        <text>Couples ATP hydrolysis with the unwinding of duplex DNA by translocating in the 3'-5' direction.</text>
        <dbReference type="EC" id="5.6.2.4"/>
    </reaction>
</comment>
<dbReference type="GO" id="GO:0005829">
    <property type="term" value="C:cytosol"/>
    <property type="evidence" value="ECO:0007669"/>
    <property type="project" value="TreeGrafter"/>
</dbReference>
<dbReference type="PROSITE" id="PS51198">
    <property type="entry name" value="UVRD_HELICASE_ATP_BIND"/>
    <property type="match status" value="1"/>
</dbReference>
<evidence type="ECO:0000256" key="6">
    <source>
        <dbReference type="ARBA" id="ARBA00034617"/>
    </source>
</evidence>
<dbReference type="PANTHER" id="PTHR11070:SF45">
    <property type="entry name" value="DNA 3'-5' HELICASE"/>
    <property type="match status" value="1"/>
</dbReference>
<dbReference type="EC" id="5.6.2.4" evidence="7"/>
<dbReference type="GO" id="GO:0000725">
    <property type="term" value="P:recombinational repair"/>
    <property type="evidence" value="ECO:0007669"/>
    <property type="project" value="TreeGrafter"/>
</dbReference>
<dbReference type="InterPro" id="IPR000212">
    <property type="entry name" value="DNA_helicase_UvrD/REP"/>
</dbReference>
<dbReference type="Pfam" id="PF00580">
    <property type="entry name" value="UvrD-helicase"/>
    <property type="match status" value="1"/>
</dbReference>
<reference evidence="13" key="2">
    <citation type="submission" date="2018-10" db="EMBL/GenBank/DDBJ databases">
        <authorList>
            <person name="Wang Y."/>
            <person name="Wang J."/>
            <person name="Yang X."/>
            <person name="Wang Z."/>
            <person name="Huang Y."/>
        </authorList>
    </citation>
    <scope>NUCLEOTIDE SEQUENCE [LARGE SCALE GENOMIC DNA]</scope>
    <source>
        <strain evidence="13">J015</strain>
    </source>
</reference>
<evidence type="ECO:0000256" key="1">
    <source>
        <dbReference type="ARBA" id="ARBA00022741"/>
    </source>
</evidence>
<dbReference type="GO" id="GO:0003677">
    <property type="term" value="F:DNA binding"/>
    <property type="evidence" value="ECO:0007669"/>
    <property type="project" value="InterPro"/>
</dbReference>
<evidence type="ECO:0000259" key="11">
    <source>
        <dbReference type="PROSITE" id="PS51198"/>
    </source>
</evidence>
<feature type="region of interest" description="Disordered" evidence="10">
    <location>
        <begin position="577"/>
        <end position="598"/>
    </location>
</feature>
<evidence type="ECO:0000256" key="4">
    <source>
        <dbReference type="ARBA" id="ARBA00022840"/>
    </source>
</evidence>
<dbReference type="Gene3D" id="3.40.50.300">
    <property type="entry name" value="P-loop containing nucleotide triphosphate hydrolases"/>
    <property type="match status" value="2"/>
</dbReference>
<keyword evidence="3 9" id="KW-0347">Helicase</keyword>
<evidence type="ECO:0000256" key="10">
    <source>
        <dbReference type="SAM" id="MobiDB-lite"/>
    </source>
</evidence>
<gene>
    <name evidence="12" type="ORF">D7Z96_05170</name>
</gene>
<sequence length="739" mass="79739">MASVTLMKGANKVDGSLKGKVLDFLYKLQEDDTAPGLHIEPMKTYKDSRARTGRVDQQFRAVLFKLNAGTEPHYVYAGTFNHDEAIKKAQTSVLTVNPVSGIAELISAPAEGSAPPQPAAVVPPAATGPAYENGLQKAGYTPSYLFEELGIPEWTGAAAIGAASVEAFELVVTDDAVPEWQGLALIDLEAGKSLQEVKEGLGIGDYVDDPTKSDDEKLAEALKHPASKLEFTYAEGFEDLEYVINNESFQDWLVFLHPAQAQYAVKDRNGAFRLSGGAGTGKTVVTIHRAKHLADHYPDSRILLTTFTKTLADSLAQNMGRLDPGLKQSDKLGEAPVTVAGIDSVAAQVWSKASPEEQAAAFSAVLGTPDAAATSRSSDKEWGEALEQVEHKLEPALANPTFLGQEYLSIVLANSVTGRDGYLTVPRGGRGTALNRMKRIEVWKVIEAYRRICRSKGAVSYPELAALAAAVLDHRAAGGGDRPFDHVIVDEAQDFHAGHWLLLRALVAPGANDLFIAEDSHQRIYGQKVPLSRFGIQIVGRSRRLTLNYRTTAQNLAFAVGLLSGIPFTDIEDTAEESSDYRSARSGPHPQLEGKESLSKELDNAADWVKAWTADPEFAPETIGVLVRSGKQVDFVVSGLLERGVSAQKVSGDKEAHSGEPVVMTMHRAKGMEFSKIILFGVGEANMPLQWALKDLGDAEKSDALLQERSLLYVAATRARDELVVSWNGKPSELLGVSS</sequence>
<dbReference type="Proteomes" id="UP000273159">
    <property type="component" value="Unassembled WGS sequence"/>
</dbReference>
<dbReference type="SUPFAM" id="SSF52540">
    <property type="entry name" value="P-loop containing nucleoside triphosphate hydrolases"/>
    <property type="match status" value="1"/>
</dbReference>
<evidence type="ECO:0000256" key="7">
    <source>
        <dbReference type="ARBA" id="ARBA00034808"/>
    </source>
</evidence>
<evidence type="ECO:0000256" key="3">
    <source>
        <dbReference type="ARBA" id="ARBA00022806"/>
    </source>
</evidence>
<keyword evidence="1 9" id="KW-0547">Nucleotide-binding</keyword>
<keyword evidence="4 9" id="KW-0067">ATP-binding</keyword>
<reference evidence="12 13" key="1">
    <citation type="submission" date="2018-10" db="EMBL/GenBank/DDBJ databases">
        <title>Genome-guide identification and characterization of bacteria that degrade polycyclic aromatic hydrocarbons and resist hexavalent chromium simultaneously.</title>
        <authorList>
            <person name="Feng H."/>
        </authorList>
    </citation>
    <scope>NUCLEOTIDE SEQUENCE [LARGE SCALE GENOMIC DNA]</scope>
    <source>
        <strain evidence="12 13">J015</strain>
    </source>
</reference>
<evidence type="ECO:0000256" key="9">
    <source>
        <dbReference type="PROSITE-ProRule" id="PRU00560"/>
    </source>
</evidence>
<dbReference type="EMBL" id="RBNH01000003">
    <property type="protein sequence ID" value="RKO26134.1"/>
    <property type="molecule type" value="Genomic_DNA"/>
</dbReference>
<feature type="binding site" evidence="9">
    <location>
        <begin position="276"/>
        <end position="283"/>
    </location>
    <ligand>
        <name>ATP</name>
        <dbReference type="ChEBI" id="CHEBI:30616"/>
    </ligand>
</feature>
<name>A0A3B0FMJ5_PSEPS</name>
<evidence type="ECO:0000313" key="13">
    <source>
        <dbReference type="Proteomes" id="UP000273159"/>
    </source>
</evidence>
<evidence type="ECO:0000313" key="12">
    <source>
        <dbReference type="EMBL" id="RKO26134.1"/>
    </source>
</evidence>
<organism evidence="12 13">
    <name type="scientific">Pseudarthrobacter phenanthrenivorans</name>
    <name type="common">Arthrobacter phenanthrenivorans</name>
    <dbReference type="NCBI Taxonomy" id="361575"/>
    <lineage>
        <taxon>Bacteria</taxon>
        <taxon>Bacillati</taxon>
        <taxon>Actinomycetota</taxon>
        <taxon>Actinomycetes</taxon>
        <taxon>Micrococcales</taxon>
        <taxon>Micrococcaceae</taxon>
        <taxon>Pseudarthrobacter</taxon>
    </lineage>
</organism>